<gene>
    <name evidence="1" type="ORF">SAMN04489866_1175</name>
</gene>
<protein>
    <submittedName>
        <fullName evidence="1">Phage-related protein</fullName>
    </submittedName>
</protein>
<evidence type="ECO:0000313" key="2">
    <source>
        <dbReference type="Proteomes" id="UP000198995"/>
    </source>
</evidence>
<keyword evidence="2" id="KW-1185">Reference proteome</keyword>
<dbReference type="Proteomes" id="UP000198995">
    <property type="component" value="Unassembled WGS sequence"/>
</dbReference>
<accession>A0A1G6ZZ81</accession>
<reference evidence="1 2" key="1">
    <citation type="submission" date="2016-10" db="EMBL/GenBank/DDBJ databases">
        <authorList>
            <person name="de Groot N.N."/>
        </authorList>
    </citation>
    <scope>NUCLEOTIDE SEQUENCE [LARGE SCALE GENOMIC DNA]</scope>
    <source>
        <strain evidence="1 2">DSM 20475</strain>
    </source>
</reference>
<evidence type="ECO:0000313" key="1">
    <source>
        <dbReference type="EMBL" id="SDE07791.1"/>
    </source>
</evidence>
<name>A0A1G6ZZ81_PEPNI</name>
<dbReference type="EMBL" id="FNAF01000017">
    <property type="protein sequence ID" value="SDE07791.1"/>
    <property type="molecule type" value="Genomic_DNA"/>
</dbReference>
<sequence length="119" mass="14137">MRKFTVEYFEKEDGSYPAEDFILSLDVKMKAKIFRSLELLEMKGNSLREPYSKHLEDGIFELRVNQGSDSSRILYFFVVNNRVILTNGFIKKTQKTPRSEIEKAKQYREDYKKRCDQHG</sequence>
<dbReference type="RefSeq" id="WP_091792374.1">
    <property type="nucleotide sequence ID" value="NZ_FNAF01000017.1"/>
</dbReference>
<dbReference type="AlphaFoldDB" id="A0A1G6ZZ81"/>
<dbReference type="STRING" id="2741.SAMN04489866_1175"/>
<dbReference type="OrthoDB" id="573082at2"/>
<dbReference type="InterPro" id="IPR009241">
    <property type="entry name" value="HigB-like"/>
</dbReference>
<proteinExistence type="predicted"/>
<dbReference type="Pfam" id="PF05973">
    <property type="entry name" value="Gp49"/>
    <property type="match status" value="1"/>
</dbReference>
<organism evidence="1 2">
    <name type="scientific">Peptococcus niger</name>
    <dbReference type="NCBI Taxonomy" id="2741"/>
    <lineage>
        <taxon>Bacteria</taxon>
        <taxon>Bacillati</taxon>
        <taxon>Bacillota</taxon>
        <taxon>Clostridia</taxon>
        <taxon>Eubacteriales</taxon>
        <taxon>Peptococcaceae</taxon>
        <taxon>Peptococcus</taxon>
    </lineage>
</organism>